<keyword evidence="2" id="KW-0677">Repeat</keyword>
<proteinExistence type="predicted"/>
<dbReference type="InterPro" id="IPR052993">
    <property type="entry name" value="CFA-57"/>
</dbReference>
<evidence type="ECO:0000256" key="1">
    <source>
        <dbReference type="ARBA" id="ARBA00022574"/>
    </source>
</evidence>
<dbReference type="InterPro" id="IPR019775">
    <property type="entry name" value="WD40_repeat_CS"/>
</dbReference>
<evidence type="ECO:0000313" key="6">
    <source>
        <dbReference type="Proteomes" id="UP000663864"/>
    </source>
</evidence>
<keyword evidence="4" id="KW-0175">Coiled coil</keyword>
<evidence type="ECO:0000256" key="4">
    <source>
        <dbReference type="SAM" id="Coils"/>
    </source>
</evidence>
<dbReference type="PROSITE" id="PS00678">
    <property type="entry name" value="WD_REPEATS_1"/>
    <property type="match status" value="1"/>
</dbReference>
<dbReference type="Pfam" id="PF00400">
    <property type="entry name" value="WD40"/>
    <property type="match status" value="1"/>
</dbReference>
<dbReference type="PANTHER" id="PTHR32215">
    <property type="entry name" value="CILIA- AND FLAGELLA-ASSOCIATED PROTEIN 57"/>
    <property type="match status" value="1"/>
</dbReference>
<sequence length="1334" mass="159160">MSELSIKHIFGIRTSLSDCIAYLDEDCYLYPSSRHIILYNTDYKSQRLINYGNEDDILECLTLTPNKQYLAIALNTFNKSRIIIYDITGTIKTTIKRRKILSLKEPIGSNNVLSIVFSSNSKYLLVVYGAPDYLLACWSIDRFKSLGITPLHFLHNHLSHNPLYLKVSFNPMDSREILLTGNHIYRRYCLNNDKFNQYTDGEYQRCRSMNITCHCWLNQNHVLLGIYKGYICTVNNHGDIIQQYNLYSIQQFNIKTKSDRNIIKKKNLSSSIFKLNRIESSTISIREDKKQGRTSFRYSNRSLDEYYSKKEFIYSNYVICLLPFSRGVFVSIATGHILMYERNENCFYLTYLRRFILSSFNSINDFSIKRTKNNIGYRKSLKRFKNESIEKNYSIDSSYRNQKSISNDIILSLALTPNENTLLVATNYNNLYKINFSNMDYRNKESNILINGLDGGHNGRIIKVGISIRKPILFTLGIDRYLKIWNLQTNNQELNYEFDIEPLSLSVHPSGIFVCISFSRIIRIYSYTINGLNLFKQFQISNCQSIEYSNQGHILSISYDYIIQFHHHYDYNKPTYIRANDKFRLIRWSSDDSFIITVDFDEVIIRWNPYTGQPLSQYRILDFHIYDMIISSDNKLAYILTSDKKIKEFQLMTRIRDINIPYNDCFPTGLAINDQKKILLIGSQNGSIYSIKLTETNSIIDYKSYINLHQGAITNILISFSNDLIISTGDDGHIILYNLNHYQLNKISNISFHDEILAQENLLKEQSIELNNLIKREFEIGHEYENKIEIKEKEYIENFHQLNLDCQVHINRINMKIKELTQHKLYFLNQDQLKLNEFIENNEYLINKYNQDKINNYKKEIIHENIVKYNIEQIYISQNEKIQFINHLYRRYIQLIDLSYRNKINNINIIFIQKNKYLNERINYIEDIKYFYDEYSQFELNYINKEYIKKLKILLDKIEQLENEQVLLNIRIEQLEQESISFQDKIKEIQFKRNQFIDQIRQIDYDLNRAKQTIQQRNFIIQDKLKRTNYMENRQDELEKFAYVFNYKILELTNDIAPRQHELKALIQQYNNMDNEYDILCQNNEKYSIKIDDYKARLKATEKELQYERISIRKLNETVANIKEDLKLSSHFIDKPKELIKIIRNIYEKYILQLHTQMNFGQMNLFDCERQRSYFERTNQRLQRKISVDIKRENIREIRRLQEQINLMREISSYCLKVVEVERILSDLYIISNIRININKIKSIYIIDALKIEQTSDFIQEKEKEINSIINKQEKRIQQLRDFIKILEEYLQIKSNQSHFNSTYYINSSISIDQPTIISSNSIHSQTSTIIQKF</sequence>
<feature type="coiled-coil region" evidence="4">
    <location>
        <begin position="944"/>
        <end position="992"/>
    </location>
</feature>
<dbReference type="Proteomes" id="UP000663864">
    <property type="component" value="Unassembled WGS sequence"/>
</dbReference>
<dbReference type="SUPFAM" id="SSF50978">
    <property type="entry name" value="WD40 repeat-like"/>
    <property type="match status" value="1"/>
</dbReference>
<comment type="caution">
    <text evidence="5">The sequence shown here is derived from an EMBL/GenBank/DDBJ whole genome shotgun (WGS) entry which is preliminary data.</text>
</comment>
<accession>A0A814WN81</accession>
<dbReference type="PROSITE" id="PS50082">
    <property type="entry name" value="WD_REPEATS_2"/>
    <property type="match status" value="1"/>
</dbReference>
<keyword evidence="1 3" id="KW-0853">WD repeat</keyword>
<dbReference type="SUPFAM" id="SSF69322">
    <property type="entry name" value="Tricorn protease domain 2"/>
    <property type="match status" value="1"/>
</dbReference>
<dbReference type="InterPro" id="IPR015943">
    <property type="entry name" value="WD40/YVTN_repeat-like_dom_sf"/>
</dbReference>
<dbReference type="InterPro" id="IPR036322">
    <property type="entry name" value="WD40_repeat_dom_sf"/>
</dbReference>
<dbReference type="Gene3D" id="2.130.10.10">
    <property type="entry name" value="YVTN repeat-like/Quinoprotein amine dehydrogenase"/>
    <property type="match status" value="3"/>
</dbReference>
<dbReference type="InterPro" id="IPR001680">
    <property type="entry name" value="WD40_rpt"/>
</dbReference>
<dbReference type="PANTHER" id="PTHR32215:SF0">
    <property type="entry name" value="CILIA- AND FLAGELLA-ASSOCIATED PROTEIN 57"/>
    <property type="match status" value="1"/>
</dbReference>
<name>A0A814WN81_9BILA</name>
<evidence type="ECO:0000313" key="5">
    <source>
        <dbReference type="EMBL" id="CAF1206276.1"/>
    </source>
</evidence>
<evidence type="ECO:0008006" key="7">
    <source>
        <dbReference type="Google" id="ProtNLM"/>
    </source>
</evidence>
<dbReference type="SMART" id="SM00320">
    <property type="entry name" value="WD40"/>
    <property type="match status" value="6"/>
</dbReference>
<evidence type="ECO:0000256" key="2">
    <source>
        <dbReference type="ARBA" id="ARBA00022737"/>
    </source>
</evidence>
<organism evidence="5 6">
    <name type="scientific">Rotaria sordida</name>
    <dbReference type="NCBI Taxonomy" id="392033"/>
    <lineage>
        <taxon>Eukaryota</taxon>
        <taxon>Metazoa</taxon>
        <taxon>Spiralia</taxon>
        <taxon>Gnathifera</taxon>
        <taxon>Rotifera</taxon>
        <taxon>Eurotatoria</taxon>
        <taxon>Bdelloidea</taxon>
        <taxon>Philodinida</taxon>
        <taxon>Philodinidae</taxon>
        <taxon>Rotaria</taxon>
    </lineage>
</organism>
<dbReference type="EMBL" id="CAJNOT010001483">
    <property type="protein sequence ID" value="CAF1206276.1"/>
    <property type="molecule type" value="Genomic_DNA"/>
</dbReference>
<feature type="repeat" description="WD" evidence="3">
    <location>
        <begin position="454"/>
        <end position="495"/>
    </location>
</feature>
<reference evidence="5" key="1">
    <citation type="submission" date="2021-02" db="EMBL/GenBank/DDBJ databases">
        <authorList>
            <person name="Nowell W R."/>
        </authorList>
    </citation>
    <scope>NUCLEOTIDE SEQUENCE</scope>
</reference>
<feature type="coiled-coil region" evidence="4">
    <location>
        <begin position="1063"/>
        <end position="1104"/>
    </location>
</feature>
<evidence type="ECO:0000256" key="3">
    <source>
        <dbReference type="PROSITE-ProRule" id="PRU00221"/>
    </source>
</evidence>
<protein>
    <recommendedName>
        <fullName evidence="7">WD repeat-containing protein 65</fullName>
    </recommendedName>
</protein>
<gene>
    <name evidence="5" type="ORF">ZHD862_LOCUS23125</name>
</gene>